<feature type="compositionally biased region" description="Gly residues" evidence="1">
    <location>
        <begin position="682"/>
        <end position="701"/>
    </location>
</feature>
<comment type="caution">
    <text evidence="2">The sequence shown here is derived from an EMBL/GenBank/DDBJ whole genome shotgun (WGS) entry which is preliminary data.</text>
</comment>
<reference evidence="2" key="1">
    <citation type="submission" date="2023-02" db="EMBL/GenBank/DDBJ databases">
        <title>Genome of toxic invasive species Heracleum sosnowskyi carries increased number of genes despite the absence of recent whole-genome duplications.</title>
        <authorList>
            <person name="Schelkunov M."/>
            <person name="Shtratnikova V."/>
            <person name="Makarenko M."/>
            <person name="Klepikova A."/>
            <person name="Omelchenko D."/>
            <person name="Novikova G."/>
            <person name="Obukhova E."/>
            <person name="Bogdanov V."/>
            <person name="Penin A."/>
            <person name="Logacheva M."/>
        </authorList>
    </citation>
    <scope>NUCLEOTIDE SEQUENCE</scope>
    <source>
        <strain evidence="2">Hsosn_3</strain>
        <tissue evidence="2">Leaf</tissue>
    </source>
</reference>
<feature type="compositionally biased region" description="Polar residues" evidence="1">
    <location>
        <begin position="282"/>
        <end position="294"/>
    </location>
</feature>
<evidence type="ECO:0000313" key="3">
    <source>
        <dbReference type="Proteomes" id="UP001237642"/>
    </source>
</evidence>
<keyword evidence="3" id="KW-1185">Reference proteome</keyword>
<dbReference type="EMBL" id="JAUIZM010000219">
    <property type="protein sequence ID" value="KAK1347353.1"/>
    <property type="molecule type" value="Genomic_DNA"/>
</dbReference>
<dbReference type="Proteomes" id="UP001237642">
    <property type="component" value="Unassembled WGS sequence"/>
</dbReference>
<feature type="compositionally biased region" description="Basic and acidic residues" evidence="1">
    <location>
        <begin position="375"/>
        <end position="384"/>
    </location>
</feature>
<feature type="compositionally biased region" description="Acidic residues" evidence="1">
    <location>
        <begin position="303"/>
        <end position="314"/>
    </location>
</feature>
<feature type="compositionally biased region" description="Polar residues" evidence="1">
    <location>
        <begin position="399"/>
        <end position="427"/>
    </location>
</feature>
<feature type="region of interest" description="Disordered" evidence="1">
    <location>
        <begin position="235"/>
        <end position="257"/>
    </location>
</feature>
<proteinExistence type="predicted"/>
<feature type="region of interest" description="Disordered" evidence="1">
    <location>
        <begin position="670"/>
        <end position="728"/>
    </location>
</feature>
<evidence type="ECO:0000313" key="2">
    <source>
        <dbReference type="EMBL" id="KAK1347353.1"/>
    </source>
</evidence>
<gene>
    <name evidence="2" type="ORF">POM88_055043</name>
</gene>
<feature type="compositionally biased region" description="Polar residues" evidence="1">
    <location>
        <begin position="315"/>
        <end position="349"/>
    </location>
</feature>
<evidence type="ECO:0000256" key="1">
    <source>
        <dbReference type="SAM" id="MobiDB-lite"/>
    </source>
</evidence>
<feature type="region of interest" description="Disordered" evidence="1">
    <location>
        <begin position="282"/>
        <end position="463"/>
    </location>
</feature>
<feature type="region of interest" description="Disordered" evidence="1">
    <location>
        <begin position="1309"/>
        <end position="1342"/>
    </location>
</feature>
<feature type="compositionally biased region" description="Basic and acidic residues" evidence="1">
    <location>
        <begin position="1313"/>
        <end position="1342"/>
    </location>
</feature>
<sequence>MAHQFSLAKNNFYNITTEVGDNLPRFKFWVRFLNLYSKASVAFTAKPQLVHDALLQLWTTAVTFGNKTTPYGFRFTLAGREYEVTEEIVNRVLGFPVKDSYDPEPTAAERLAFFEEIGCYPPSGPITTHIQKQYFHVEWNYFFEAITRCFRAREKDFHQIPIPMQTFGVALARELDINYGRIVLSEIVASMGSTASRDLSTTDVVCWYPRFLQMLINHFVPSNALAVRQGFAGSQTSAPPGMGTKSLSTIANQDKHRDKPITFPANIQVWMRYDEGVTTLAESSQVSSHAQNPSAHAEAFDGIPDEESGDEQGNEEGNFSLHTTQTSSYQSDSMTQETASPQDLSQGESHISESDTHSYSLSPLLTGAKRQASVELREDSESNHEGQPIIRKKAKISHAATSKAQSKPNVSHSTTPPHESGSPQTQSPHRDFDEDYVPFEDPVTSRGHEALKTSEIPSQVRTDATKKIGSDVVQEHFVASQPEIPTQETTGTDPITANYFSNPISAGTATHFGYIIEDIHERETGSVCERLGREGPSFLRPETERQTLTEPVLERGHLSQTPSLHVQNLATRVTSMENQMRQFGESMGQLGINVGNNQRALDDYAARMASQATAFNDLTNQVIDLGHAGGVLGNTLNDRMGAMESNMDRMTVEISRMMFAIRSFVPPECFESQYSQPPPNDGAGGAGGTRGAGASGSGFGGSFSANLFGDQGGIQDNSPKGESGKETRQRGVYIEEIIEEQADLVTEKQSEPAVDEEAQRIRKGKAVAVELEEPVIDMSHHQEGVQDAIDSDSDMEDVPLAHAIKRSMKEQGGGAGMSSGQPEEIPVDKETLEAQQLALEQAQFYKMKSMQEHAAFLEKKVELQGKQYEFELARLADPQVDLDNRRIGQKWDDARKILRGSCAIGVNNKDADNLFYNLNLQNPLTMDYINALKNIITKVRVGYNATTKEWQVILSLVGEAPMSFMYIDEQFISRRSASELYLLATKIQNSQAEELSILYRDQLMQLAEDKGPEFSAHPDIVRFVVNGTMKRLSMEENDLMELSVDSLKAACRQIMGKGFYSEFKERYVQIIERIIFKKSNEIWKCDVVAPNPLDNVKIEPEQMEKQWNILQAMKNVDEALNLPSGPLEQGEIREAVGVPGKESVYWIHSYTDNTADALVFIDADQNQTLVHLSSKWLLKTQDAAFLEKVLFVFKWGEVEDKYVEEKQRLMGYLSEIVEEKKRMERDAASAHNTNRVKGYPKMIYCQLKADKSHWKPKLIMKNFSDIPKIRTTQEVDKLRRLFRHPYPEPKNPLEMEAVSLLNARWTQLQNPAYKKEQQRKEKQKKENEEKRQAAEERKRRRN</sequence>
<protein>
    <submittedName>
        <fullName evidence="2">Uncharacterized protein</fullName>
    </submittedName>
</protein>
<accession>A0AAD8GM11</accession>
<organism evidence="2 3">
    <name type="scientific">Heracleum sosnowskyi</name>
    <dbReference type="NCBI Taxonomy" id="360622"/>
    <lineage>
        <taxon>Eukaryota</taxon>
        <taxon>Viridiplantae</taxon>
        <taxon>Streptophyta</taxon>
        <taxon>Embryophyta</taxon>
        <taxon>Tracheophyta</taxon>
        <taxon>Spermatophyta</taxon>
        <taxon>Magnoliopsida</taxon>
        <taxon>eudicotyledons</taxon>
        <taxon>Gunneridae</taxon>
        <taxon>Pentapetalae</taxon>
        <taxon>asterids</taxon>
        <taxon>campanulids</taxon>
        <taxon>Apiales</taxon>
        <taxon>Apiaceae</taxon>
        <taxon>Apioideae</taxon>
        <taxon>apioid superclade</taxon>
        <taxon>Tordylieae</taxon>
        <taxon>Tordyliinae</taxon>
        <taxon>Heracleum</taxon>
    </lineage>
</organism>
<name>A0AAD8GM11_9APIA</name>
<reference evidence="2" key="2">
    <citation type="submission" date="2023-05" db="EMBL/GenBank/DDBJ databases">
        <authorList>
            <person name="Schelkunov M.I."/>
        </authorList>
    </citation>
    <scope>NUCLEOTIDE SEQUENCE</scope>
    <source>
        <strain evidence="2">Hsosn_3</strain>
        <tissue evidence="2">Leaf</tissue>
    </source>
</reference>